<dbReference type="EMBL" id="KZ819602">
    <property type="protein sequence ID" value="PWN36880.1"/>
    <property type="molecule type" value="Genomic_DNA"/>
</dbReference>
<feature type="compositionally biased region" description="Polar residues" evidence="1">
    <location>
        <begin position="1000"/>
        <end position="1013"/>
    </location>
</feature>
<feature type="compositionally biased region" description="Polar residues" evidence="1">
    <location>
        <begin position="393"/>
        <end position="404"/>
    </location>
</feature>
<feature type="compositionally biased region" description="Basic and acidic residues" evidence="1">
    <location>
        <begin position="358"/>
        <end position="368"/>
    </location>
</feature>
<accession>A0A316VH81</accession>
<dbReference type="GO" id="GO:0006357">
    <property type="term" value="P:regulation of transcription by RNA polymerase II"/>
    <property type="evidence" value="ECO:0007669"/>
    <property type="project" value="TreeGrafter"/>
</dbReference>
<dbReference type="PANTHER" id="PTHR39147">
    <property type="entry name" value="PROTEIN SPT21"/>
    <property type="match status" value="1"/>
</dbReference>
<feature type="region of interest" description="Disordered" evidence="1">
    <location>
        <begin position="563"/>
        <end position="669"/>
    </location>
</feature>
<feature type="compositionally biased region" description="Acidic residues" evidence="1">
    <location>
        <begin position="1043"/>
        <end position="1055"/>
    </location>
</feature>
<dbReference type="InterPro" id="IPR057725">
    <property type="entry name" value="Ams2-SPT21_N"/>
</dbReference>
<protein>
    <recommendedName>
        <fullName evidence="2">Ams2/SPT21 N-terminal domain-containing protein</fullName>
    </recommendedName>
</protein>
<name>A0A316VH81_9BASI</name>
<dbReference type="OrthoDB" id="3199820at2759"/>
<dbReference type="PANTHER" id="PTHR39147:SF1">
    <property type="entry name" value="PROTEIN SPT21"/>
    <property type="match status" value="1"/>
</dbReference>
<feature type="compositionally biased region" description="Low complexity" evidence="1">
    <location>
        <begin position="381"/>
        <end position="392"/>
    </location>
</feature>
<feature type="region of interest" description="Disordered" evidence="1">
    <location>
        <begin position="158"/>
        <end position="179"/>
    </location>
</feature>
<feature type="compositionally biased region" description="Basic and acidic residues" evidence="1">
    <location>
        <begin position="653"/>
        <end position="669"/>
    </location>
</feature>
<gene>
    <name evidence="3" type="ORF">FA14DRAFT_7625</name>
</gene>
<feature type="compositionally biased region" description="Low complexity" evidence="1">
    <location>
        <begin position="23"/>
        <end position="53"/>
    </location>
</feature>
<feature type="compositionally biased region" description="Basic residues" evidence="1">
    <location>
        <begin position="1063"/>
        <end position="1072"/>
    </location>
</feature>
<feature type="region of interest" description="Disordered" evidence="1">
    <location>
        <begin position="23"/>
        <end position="63"/>
    </location>
</feature>
<feature type="domain" description="Ams2/SPT21 N-terminal" evidence="2">
    <location>
        <begin position="68"/>
        <end position="154"/>
    </location>
</feature>
<feature type="region of interest" description="Disordered" evidence="1">
    <location>
        <begin position="261"/>
        <end position="286"/>
    </location>
</feature>
<feature type="compositionally biased region" description="Basic residues" evidence="1">
    <location>
        <begin position="586"/>
        <end position="597"/>
    </location>
</feature>
<feature type="region of interest" description="Disordered" evidence="1">
    <location>
        <begin position="212"/>
        <end position="237"/>
    </location>
</feature>
<feature type="region of interest" description="Disordered" evidence="1">
    <location>
        <begin position="693"/>
        <end position="723"/>
    </location>
</feature>
<feature type="compositionally biased region" description="Basic residues" evidence="1">
    <location>
        <begin position="809"/>
        <end position="818"/>
    </location>
</feature>
<feature type="compositionally biased region" description="Low complexity" evidence="1">
    <location>
        <begin position="302"/>
        <end position="314"/>
    </location>
</feature>
<evidence type="ECO:0000259" key="2">
    <source>
        <dbReference type="Pfam" id="PF25823"/>
    </source>
</evidence>
<feature type="compositionally biased region" description="Polar residues" evidence="1">
    <location>
        <begin position="566"/>
        <end position="576"/>
    </location>
</feature>
<feature type="region of interest" description="Disordered" evidence="1">
    <location>
        <begin position="1140"/>
        <end position="1249"/>
    </location>
</feature>
<feature type="compositionally biased region" description="Polar residues" evidence="1">
    <location>
        <begin position="269"/>
        <end position="279"/>
    </location>
</feature>
<feature type="region of interest" description="Disordered" evidence="1">
    <location>
        <begin position="952"/>
        <end position="1028"/>
    </location>
</feature>
<feature type="region of interest" description="Disordered" evidence="1">
    <location>
        <begin position="1043"/>
        <end position="1100"/>
    </location>
</feature>
<feature type="compositionally biased region" description="Polar residues" evidence="1">
    <location>
        <begin position="1076"/>
        <end position="1094"/>
    </location>
</feature>
<dbReference type="RefSeq" id="XP_025357182.1">
    <property type="nucleotide sequence ID" value="XM_025502841.1"/>
</dbReference>
<dbReference type="GeneID" id="37024622"/>
<keyword evidence="4" id="KW-1185">Reference proteome</keyword>
<reference evidence="3 4" key="1">
    <citation type="journal article" date="2018" name="Mol. Biol. Evol.">
        <title>Broad Genomic Sampling Reveals a Smut Pathogenic Ancestry of the Fungal Clade Ustilaginomycotina.</title>
        <authorList>
            <person name="Kijpornyongpan T."/>
            <person name="Mondo S.J."/>
            <person name="Barry K."/>
            <person name="Sandor L."/>
            <person name="Lee J."/>
            <person name="Lipzen A."/>
            <person name="Pangilinan J."/>
            <person name="LaButti K."/>
            <person name="Hainaut M."/>
            <person name="Henrissat B."/>
            <person name="Grigoriev I.V."/>
            <person name="Spatafora J.W."/>
            <person name="Aime M.C."/>
        </authorList>
    </citation>
    <scope>NUCLEOTIDE SEQUENCE [LARGE SCALE GENOMIC DNA]</scope>
    <source>
        <strain evidence="3 4">MCA 3882</strain>
    </source>
</reference>
<feature type="compositionally biased region" description="Basic and acidic residues" evidence="1">
    <location>
        <begin position="611"/>
        <end position="644"/>
    </location>
</feature>
<feature type="compositionally biased region" description="Polar residues" evidence="1">
    <location>
        <begin position="164"/>
        <end position="173"/>
    </location>
</feature>
<feature type="region of interest" description="Disordered" evidence="1">
    <location>
        <begin position="300"/>
        <end position="328"/>
    </location>
</feature>
<dbReference type="GO" id="GO:0030466">
    <property type="term" value="P:silent mating-type cassette heterochromatin formation"/>
    <property type="evidence" value="ECO:0007669"/>
    <property type="project" value="TreeGrafter"/>
</dbReference>
<evidence type="ECO:0000313" key="3">
    <source>
        <dbReference type="EMBL" id="PWN36880.1"/>
    </source>
</evidence>
<feature type="compositionally biased region" description="Low complexity" evidence="1">
    <location>
        <begin position="1216"/>
        <end position="1228"/>
    </location>
</feature>
<proteinExistence type="predicted"/>
<evidence type="ECO:0000313" key="4">
    <source>
        <dbReference type="Proteomes" id="UP000245771"/>
    </source>
</evidence>
<feature type="region of interest" description="Disordered" evidence="1">
    <location>
        <begin position="809"/>
        <end position="831"/>
    </location>
</feature>
<dbReference type="InterPro" id="IPR042403">
    <property type="entry name" value="Spt21/Ams2"/>
</dbReference>
<feature type="region of interest" description="Disordered" evidence="1">
    <location>
        <begin position="357"/>
        <end position="476"/>
    </location>
</feature>
<dbReference type="GO" id="GO:0000183">
    <property type="term" value="P:rDNA heterochromatin formation"/>
    <property type="evidence" value="ECO:0007669"/>
    <property type="project" value="TreeGrafter"/>
</dbReference>
<feature type="compositionally biased region" description="Polar residues" evidence="1">
    <location>
        <begin position="449"/>
        <end position="462"/>
    </location>
</feature>
<evidence type="ECO:0000256" key="1">
    <source>
        <dbReference type="SAM" id="MobiDB-lite"/>
    </source>
</evidence>
<feature type="compositionally biased region" description="Acidic residues" evidence="1">
    <location>
        <begin position="1229"/>
        <end position="1241"/>
    </location>
</feature>
<feature type="compositionally biased region" description="Polar residues" evidence="1">
    <location>
        <begin position="1157"/>
        <end position="1188"/>
    </location>
</feature>
<sequence length="1422" mass="154140">MSQHTRMPMRHFDGQMDIFGSILSPASSFIPPSSSPLPGQSPSNNTQQNNNNTMSQPKRIRRGARRVNMPIKILYNLDSNPDATMVAQIEQRMPVDVLPIKRRTNNNNKDGNGTPVFARVPLKVCLQGICMASPELLSSTTKDYVLYAVDPVEAHRANMRREVTSNSSGSQEASPLRGKNLRSSAAFMVGKGYMSQALTQEGMGVATVHGRVRGEFDDEDEEDEEVTAEDEDDEEFWDSRVLEVSLKLNVSSPPEITLMEKAKQETRTDSQTGLPTTSKAPLKRSLTTPAEPLQALSSNQIAEEASAEAPPAASKGQSSKKPGPQRQLLHLLQALQAQAQQGSSSSGQALPVEIESLATEHDSGDQKKTARSSKNNRIRFSSPSPSSSATTSLHPNGAQSSPVMANQKHWPSTSKRPKARASASSYSDAQSPILGGLTPGYEVDYLSGPSPSSNADGNQLTGSARADVPKIAGRGNKVPESQIYSSSKNEQCYNCGLKGELYWRYLNISDEAQVRFYDSSVCVYNGIKSFRSCNACGTYFARYRGVSRPDFVIKEHEAKRLEKLKQITSHNTSSASSEDDNEEKTKRKSAKSAKRKSSAFSRTLSEACAIDSKRMTDDPEKGKGKAQEKASKTKEDEEQSEPKQNKVKRRKLSHSDKEEAKKSQPQERKFVEDFEKARLRDLVLDQDGNWRSKRSILENPTNRRVGRPPGRKTGCGLGRQRNTESARVAAAALKEDLMNARENGSQAVGSATDPMPEVDLTDESAVADALQAILSSSSPVRPAHANQLVGGPAMQHPSFALPYAPNQMMHHHHHHQKMPHSTPGRSFSHQSKTPMSVSRVRYGAPAHLMMSSPATAFQTVMDEADTDWKALFGIGNSATRRSPRKKPAGVHGGINPYATNLASPSRLPMQRHGVENPHHSSVMDPDILMQMTSSSPLTRSRVKSGQFEWAFNSSDDAGTQKKKVSSAITSPTSPSPTRTRILSSKRKANPNEVMLEAGPISSQSTSRKNQATKQAKLAKEQELNSFDNEPFAGYTAINVSGLDQDDEDHIDDDEGPGSPTLGRSRRLDKKKKNAEMRSTPTANGLFSSTPSDLGNNVDLGGSQAEWQQNATIPELFPSTSPEKGWNVVSNGSPSQMLWNSPSSWALRMPTPSPIKVTKQTSESFQASTATAKQADTSATSAPSLSVTAAPQEEKKSPSTSLAPPVQKRKPLPATVEDASPSEASNPSPNDDDEDDEEEEVTAGENGEMVIDMTDGDSLAALMQIFEDPYGLLAASGINLPAVPQAHKSTGIEQTSKDNASNATTENNLAHIELFKSFDYAKELGFFNQAGASGIAANAGPSAPTTVETGSSSKGTNDPAMADVKNMLTSPHKIEIDGNFLRISPRKKTASQSSQPVSTNSEINFGDWIWSDVQKTPTKQSAA</sequence>
<feature type="compositionally biased region" description="Low complexity" evidence="1">
    <location>
        <begin position="965"/>
        <end position="982"/>
    </location>
</feature>
<dbReference type="Pfam" id="PF25823">
    <property type="entry name" value="Ams2-SPT21_N"/>
    <property type="match status" value="1"/>
</dbReference>
<organism evidence="3 4">
    <name type="scientific">Meira miltonrushii</name>
    <dbReference type="NCBI Taxonomy" id="1280837"/>
    <lineage>
        <taxon>Eukaryota</taxon>
        <taxon>Fungi</taxon>
        <taxon>Dikarya</taxon>
        <taxon>Basidiomycota</taxon>
        <taxon>Ustilaginomycotina</taxon>
        <taxon>Exobasidiomycetes</taxon>
        <taxon>Exobasidiales</taxon>
        <taxon>Brachybasidiaceae</taxon>
        <taxon>Meira</taxon>
    </lineage>
</organism>
<feature type="compositionally biased region" description="Acidic residues" evidence="1">
    <location>
        <begin position="216"/>
        <end position="236"/>
    </location>
</feature>
<dbReference type="Proteomes" id="UP000245771">
    <property type="component" value="Unassembled WGS sequence"/>
</dbReference>
<dbReference type="InParanoid" id="A0A316VH81"/>